<evidence type="ECO:0000259" key="7">
    <source>
        <dbReference type="PROSITE" id="PS50850"/>
    </source>
</evidence>
<dbReference type="InterPro" id="IPR036259">
    <property type="entry name" value="MFS_trans_sf"/>
</dbReference>
<evidence type="ECO:0000313" key="9">
    <source>
        <dbReference type="Proteomes" id="UP000093053"/>
    </source>
</evidence>
<dbReference type="PROSITE" id="PS50850">
    <property type="entry name" value="MFS"/>
    <property type="match status" value="1"/>
</dbReference>
<dbReference type="AlphaFoldDB" id="A0A1B2HUV1"/>
<keyword evidence="3 6" id="KW-0812">Transmembrane</keyword>
<feature type="transmembrane region" description="Helical" evidence="6">
    <location>
        <begin position="265"/>
        <end position="283"/>
    </location>
</feature>
<dbReference type="Pfam" id="PF07690">
    <property type="entry name" value="MFS_1"/>
    <property type="match status" value="1"/>
</dbReference>
<keyword evidence="4 6" id="KW-1133">Transmembrane helix</keyword>
<protein>
    <submittedName>
        <fullName evidence="8">MFS transporter</fullName>
    </submittedName>
</protein>
<name>A0A1B2HUV1_9PSEU</name>
<evidence type="ECO:0000313" key="8">
    <source>
        <dbReference type="EMBL" id="ANZ41520.1"/>
    </source>
</evidence>
<dbReference type="RefSeq" id="WP_065919855.1">
    <property type="nucleotide sequence ID" value="NZ_CP016793.1"/>
</dbReference>
<accession>A0A1B2HUV1</accession>
<dbReference type="EMBL" id="CP016793">
    <property type="protein sequence ID" value="ANZ41520.1"/>
    <property type="molecule type" value="Genomic_DNA"/>
</dbReference>
<evidence type="ECO:0000256" key="3">
    <source>
        <dbReference type="ARBA" id="ARBA00022692"/>
    </source>
</evidence>
<proteinExistence type="predicted"/>
<feature type="transmembrane region" description="Helical" evidence="6">
    <location>
        <begin position="235"/>
        <end position="258"/>
    </location>
</feature>
<evidence type="ECO:0000256" key="6">
    <source>
        <dbReference type="SAM" id="Phobius"/>
    </source>
</evidence>
<feature type="transmembrane region" description="Helical" evidence="6">
    <location>
        <begin position="134"/>
        <end position="152"/>
    </location>
</feature>
<dbReference type="GO" id="GO:0022857">
    <property type="term" value="F:transmembrane transporter activity"/>
    <property type="evidence" value="ECO:0007669"/>
    <property type="project" value="InterPro"/>
</dbReference>
<feature type="domain" description="Major facilitator superfamily (MFS) profile" evidence="7">
    <location>
        <begin position="10"/>
        <end position="384"/>
    </location>
</feature>
<dbReference type="InterPro" id="IPR011701">
    <property type="entry name" value="MFS"/>
</dbReference>
<feature type="transmembrane region" description="Helical" evidence="6">
    <location>
        <begin position="76"/>
        <end position="95"/>
    </location>
</feature>
<feature type="transmembrane region" description="Helical" evidence="6">
    <location>
        <begin position="289"/>
        <end position="315"/>
    </location>
</feature>
<dbReference type="InterPro" id="IPR050189">
    <property type="entry name" value="MFS_Efflux_Transporters"/>
</dbReference>
<feature type="transmembrane region" description="Helical" evidence="6">
    <location>
        <begin position="201"/>
        <end position="223"/>
    </location>
</feature>
<sequence length="384" mass="39098">MSENGLPWRALLALTLVVLLGCLTEVLPAGLLIGMSEDLRVSPSAAGQLVTGYALTTAVTAIPLTALTSRLPRKPVLVALVLGFVLTNLVIAVAPGYGLVLGARVVSGAVTGVMWSLVAVYAMRLAPPGQAGRALAVAMAGTPIGFAAGVPAGTVLGELVGWRWSFAVMAAIAVPLLCWIVLAVPAVTAEPGRTTRSALPMLRLTLLMVFVYSLGHNVLYTYVGPVLARLAQERFLSTALLVFGTAAVCGILAVGSTLDRNPRAVLAWCPLLTAAGMVLLALSDDITTTLVACAVWGLAFGGAPTAFQALTALIAGRDADRAQSLTIAAWNGAVAGGAAVGGVVLDTAAPALTWTAAALMAVPFWAATRLPAGQAARPARRAPA</sequence>
<feature type="transmembrane region" description="Helical" evidence="6">
    <location>
        <begin position="101"/>
        <end position="122"/>
    </location>
</feature>
<dbReference type="SUPFAM" id="SSF103473">
    <property type="entry name" value="MFS general substrate transporter"/>
    <property type="match status" value="1"/>
</dbReference>
<feature type="transmembrane region" description="Helical" evidence="6">
    <location>
        <begin position="327"/>
        <end position="345"/>
    </location>
</feature>
<dbReference type="Proteomes" id="UP000093053">
    <property type="component" value="Chromosome"/>
</dbReference>
<dbReference type="InterPro" id="IPR020846">
    <property type="entry name" value="MFS_dom"/>
</dbReference>
<evidence type="ECO:0000256" key="1">
    <source>
        <dbReference type="ARBA" id="ARBA00004651"/>
    </source>
</evidence>
<dbReference type="PANTHER" id="PTHR43124">
    <property type="entry name" value="PURINE EFFLUX PUMP PBUE"/>
    <property type="match status" value="1"/>
</dbReference>
<dbReference type="CDD" id="cd17324">
    <property type="entry name" value="MFS_NepI_like"/>
    <property type="match status" value="1"/>
</dbReference>
<dbReference type="KEGG" id="led:BBK82_41795"/>
<comment type="subcellular location">
    <subcellularLocation>
        <location evidence="1">Cell membrane</location>
        <topology evidence="1">Multi-pass membrane protein</topology>
    </subcellularLocation>
</comment>
<feature type="transmembrane region" description="Helical" evidence="6">
    <location>
        <begin position="44"/>
        <end position="64"/>
    </location>
</feature>
<dbReference type="Gene3D" id="1.20.1250.20">
    <property type="entry name" value="MFS general substrate transporter like domains"/>
    <property type="match status" value="1"/>
</dbReference>
<keyword evidence="2" id="KW-1003">Cell membrane</keyword>
<dbReference type="PANTHER" id="PTHR43124:SF3">
    <property type="entry name" value="CHLORAMPHENICOL EFFLUX PUMP RV0191"/>
    <property type="match status" value="1"/>
</dbReference>
<feature type="transmembrane region" description="Helical" evidence="6">
    <location>
        <begin position="164"/>
        <end position="189"/>
    </location>
</feature>
<organism evidence="8 9">
    <name type="scientific">Lentzea guizhouensis</name>
    <dbReference type="NCBI Taxonomy" id="1586287"/>
    <lineage>
        <taxon>Bacteria</taxon>
        <taxon>Bacillati</taxon>
        <taxon>Actinomycetota</taxon>
        <taxon>Actinomycetes</taxon>
        <taxon>Pseudonocardiales</taxon>
        <taxon>Pseudonocardiaceae</taxon>
        <taxon>Lentzea</taxon>
    </lineage>
</organism>
<reference evidence="8 9" key="1">
    <citation type="submission" date="2016-07" db="EMBL/GenBank/DDBJ databases">
        <title>Complete genome sequence of the Lentzea guizhouensis DHS C013.</title>
        <authorList>
            <person name="Cao C."/>
        </authorList>
    </citation>
    <scope>NUCLEOTIDE SEQUENCE [LARGE SCALE GENOMIC DNA]</scope>
    <source>
        <strain evidence="8 9">DHS C013</strain>
    </source>
</reference>
<evidence type="ECO:0000256" key="5">
    <source>
        <dbReference type="ARBA" id="ARBA00023136"/>
    </source>
</evidence>
<feature type="transmembrane region" description="Helical" evidence="6">
    <location>
        <begin position="351"/>
        <end position="372"/>
    </location>
</feature>
<evidence type="ECO:0000256" key="4">
    <source>
        <dbReference type="ARBA" id="ARBA00022989"/>
    </source>
</evidence>
<gene>
    <name evidence="8" type="ORF">BBK82_41795</name>
</gene>
<keyword evidence="5 6" id="KW-0472">Membrane</keyword>
<evidence type="ECO:0000256" key="2">
    <source>
        <dbReference type="ARBA" id="ARBA00022475"/>
    </source>
</evidence>
<dbReference type="GO" id="GO:0005886">
    <property type="term" value="C:plasma membrane"/>
    <property type="evidence" value="ECO:0007669"/>
    <property type="project" value="UniProtKB-SubCell"/>
</dbReference>
<dbReference type="STRING" id="1586287.BBK82_41795"/>
<keyword evidence="9" id="KW-1185">Reference proteome</keyword>